<evidence type="ECO:0000259" key="4">
    <source>
        <dbReference type="PROSITE" id="PS50893"/>
    </source>
</evidence>
<protein>
    <submittedName>
        <fullName evidence="6">ABC transporter ATP-binding protein</fullName>
    </submittedName>
</protein>
<accession>A0AB74TYK3</accession>
<dbReference type="InterPro" id="IPR017871">
    <property type="entry name" value="ABC_transporter-like_CS"/>
</dbReference>
<name>A0AB74TYK3_9LACT</name>
<evidence type="ECO:0000313" key="6">
    <source>
        <dbReference type="EMBL" id="XBC51554.1"/>
    </source>
</evidence>
<dbReference type="SUPFAM" id="SSF52540">
    <property type="entry name" value="P-loop containing nucleoside triphosphate hydrolases"/>
    <property type="match status" value="1"/>
</dbReference>
<dbReference type="PROSITE" id="PS50893">
    <property type="entry name" value="ABC_TRANSPORTER_2"/>
    <property type="match status" value="1"/>
</dbReference>
<dbReference type="GO" id="GO:0016887">
    <property type="term" value="F:ATP hydrolysis activity"/>
    <property type="evidence" value="ECO:0007669"/>
    <property type="project" value="InterPro"/>
</dbReference>
<dbReference type="InterPro" id="IPR003439">
    <property type="entry name" value="ABC_transporter-like_ATP-bd"/>
</dbReference>
<dbReference type="Pfam" id="PF00005">
    <property type="entry name" value="ABC_tran"/>
    <property type="match status" value="1"/>
</dbReference>
<feature type="domain" description="ABC transporter" evidence="4">
    <location>
        <begin position="3"/>
        <end position="233"/>
    </location>
</feature>
<dbReference type="PANTHER" id="PTHR42939">
    <property type="entry name" value="ABC TRANSPORTER ATP-BINDING PROTEIN ALBC-RELATED"/>
    <property type="match status" value="1"/>
</dbReference>
<evidence type="ECO:0000313" key="5">
    <source>
        <dbReference type="EMBL" id="XBC48753.1"/>
    </source>
</evidence>
<dbReference type="CDD" id="cd03230">
    <property type="entry name" value="ABC_DR_subfamily_A"/>
    <property type="match status" value="1"/>
</dbReference>
<organism evidence="6">
    <name type="scientific">Dolosigranulum savutiense</name>
    <dbReference type="NCBI Taxonomy" id="3110288"/>
    <lineage>
        <taxon>Bacteria</taxon>
        <taxon>Bacillati</taxon>
        <taxon>Bacillota</taxon>
        <taxon>Bacilli</taxon>
        <taxon>Lactobacillales</taxon>
        <taxon>Carnobacteriaceae</taxon>
        <taxon>Dolosigranulum</taxon>
    </lineage>
</organism>
<evidence type="ECO:0000256" key="1">
    <source>
        <dbReference type="ARBA" id="ARBA00022448"/>
    </source>
</evidence>
<evidence type="ECO:0000256" key="3">
    <source>
        <dbReference type="ARBA" id="ARBA00022840"/>
    </source>
</evidence>
<proteinExistence type="predicted"/>
<dbReference type="AlphaFoldDB" id="A0AB74TYK3"/>
<gene>
    <name evidence="6" type="ORF">VUQ07_00305</name>
    <name evidence="5" type="ORF">VUQ09_04995</name>
</gene>
<dbReference type="SMART" id="SM00382">
    <property type="entry name" value="AAA"/>
    <property type="match status" value="1"/>
</dbReference>
<dbReference type="InterPro" id="IPR051782">
    <property type="entry name" value="ABC_Transporter_VariousFunc"/>
</dbReference>
<dbReference type="PANTHER" id="PTHR42939:SF5">
    <property type="entry name" value="ABC-TYPE TRANSPORTER ATP-BINDING PROTEIN ECSA"/>
    <property type="match status" value="1"/>
</dbReference>
<dbReference type="EMBL" id="CP142434">
    <property type="protein sequence ID" value="XBC48753.1"/>
    <property type="molecule type" value="Genomic_DNA"/>
</dbReference>
<dbReference type="EMBL" id="CP142436">
    <property type="protein sequence ID" value="XBC51554.1"/>
    <property type="molecule type" value="Genomic_DNA"/>
</dbReference>
<dbReference type="InterPro" id="IPR003593">
    <property type="entry name" value="AAA+_ATPase"/>
</dbReference>
<dbReference type="RefSeq" id="WP_347298684.1">
    <property type="nucleotide sequence ID" value="NZ_CP142434.1"/>
</dbReference>
<dbReference type="GO" id="GO:0005524">
    <property type="term" value="F:ATP binding"/>
    <property type="evidence" value="ECO:0007669"/>
    <property type="project" value="UniProtKB-KW"/>
</dbReference>
<keyword evidence="2" id="KW-0547">Nucleotide-binding</keyword>
<evidence type="ECO:0000256" key="2">
    <source>
        <dbReference type="ARBA" id="ARBA00022741"/>
    </source>
</evidence>
<reference evidence="6" key="1">
    <citation type="submission" date="2023-12" db="EMBL/GenBank/DDBJ databases">
        <title>Dolosigranulum savutii sp. nov. isolated from human upper respiratory samples collected in Botswana.</title>
        <authorList>
            <person name="Kelly M.S."/>
        </authorList>
    </citation>
    <scope>NUCLEOTIDE SEQUENCE</scope>
    <source>
        <strain evidence="6">MSK211</strain>
        <strain evidence="5">MSK312</strain>
    </source>
</reference>
<dbReference type="InterPro" id="IPR027417">
    <property type="entry name" value="P-loop_NTPase"/>
</dbReference>
<sequence length="248" mass="27567">MSLELKQVSGGYGQRKVIDNLTFQIESGEVMGLIGLNGAGKSTTMKHIMGLLQPFSGSIRINGQTLAEDGISYRQSLSYIPESPMLYRALTLREHLDMTALAYNIEPAVVLERARPLLEMFRLTEHLDWFPTDFSKGMKQKVMIICALVTEPSVLIIDEPFIGLDPLAIHDFMQLIQDGKARGMAVLMSTHVLMNAEKICDRFTILHQGQLQKVGTLADIQQAMGLTGSSLDEIYQQLLRGQVISNDV</sequence>
<dbReference type="Gene3D" id="3.40.50.300">
    <property type="entry name" value="P-loop containing nucleotide triphosphate hydrolases"/>
    <property type="match status" value="1"/>
</dbReference>
<keyword evidence="3 6" id="KW-0067">ATP-binding</keyword>
<dbReference type="PROSITE" id="PS00211">
    <property type="entry name" value="ABC_TRANSPORTER_1"/>
    <property type="match status" value="1"/>
</dbReference>
<keyword evidence="1" id="KW-0813">Transport</keyword>